<sequence>MKQLNVTFDTPICTPDVFAERVGISKCTVDRMVKDGRIPILPKKIQGERTLINLMALSQSALDLYQPPKPRGPRGRSKAA</sequence>
<dbReference type="InterPro" id="IPR038147">
    <property type="entry name" value="Cox_sf"/>
</dbReference>
<evidence type="ECO:0008006" key="5">
    <source>
        <dbReference type="Google" id="ProtNLM"/>
    </source>
</evidence>
<keyword evidence="4" id="KW-1185">Reference proteome</keyword>
<comment type="caution">
    <text evidence="1">The sequence shown here is derived from an EMBL/GenBank/DDBJ whole genome shotgun (WGS) entry which is preliminary data.</text>
</comment>
<dbReference type="EMBL" id="SODO01000005">
    <property type="protein sequence ID" value="TDW59467.1"/>
    <property type="molecule type" value="Genomic_DNA"/>
</dbReference>
<protein>
    <recommendedName>
        <fullName evidence="5">DNA-binding protein</fullName>
    </recommendedName>
</protein>
<name>A0A235CJL0_9GAMM</name>
<proteinExistence type="predicted"/>
<reference evidence="2 4" key="2">
    <citation type="submission" date="2019-03" db="EMBL/GenBank/DDBJ databases">
        <title>Genomic Encyclopedia of Archaeal and Bacterial Type Strains, Phase II (KMG-II): from individual species to whole genera.</title>
        <authorList>
            <person name="Goeker M."/>
        </authorList>
    </citation>
    <scope>NUCLEOTIDE SEQUENCE [LARGE SCALE GENOMIC DNA]</scope>
    <source>
        <strain evidence="2 4">DSM 15594</strain>
    </source>
</reference>
<dbReference type="Gene3D" id="6.10.200.10">
    <property type="entry name" value="Regulatory phage protein Cox"/>
    <property type="match status" value="1"/>
</dbReference>
<reference evidence="1 3" key="1">
    <citation type="submission" date="2017-08" db="EMBL/GenBank/DDBJ databases">
        <title>Draft Genome Sequence of the Marine Bacterium Oceanimonas baumannii ATCC 700832.</title>
        <authorList>
            <person name="Mcclelland W.D."/>
            <person name="Brennan M.A."/>
            <person name="Trachtenberg A.M."/>
            <person name="Maclea K.S."/>
        </authorList>
    </citation>
    <scope>NUCLEOTIDE SEQUENCE [LARGE SCALE GENOMIC DNA]</scope>
    <source>
        <strain evidence="1 3">ATCC 700832</strain>
    </source>
</reference>
<dbReference type="AlphaFoldDB" id="A0A235CJL0"/>
<evidence type="ECO:0000313" key="3">
    <source>
        <dbReference type="Proteomes" id="UP000243640"/>
    </source>
</evidence>
<dbReference type="Proteomes" id="UP000243640">
    <property type="component" value="Unassembled WGS sequence"/>
</dbReference>
<dbReference type="Proteomes" id="UP000295058">
    <property type="component" value="Unassembled WGS sequence"/>
</dbReference>
<dbReference type="OrthoDB" id="5600903at2"/>
<dbReference type="RefSeq" id="WP_094278136.1">
    <property type="nucleotide sequence ID" value="NZ_NQJF01000006.1"/>
</dbReference>
<evidence type="ECO:0000313" key="1">
    <source>
        <dbReference type="EMBL" id="OYD24720.1"/>
    </source>
</evidence>
<evidence type="ECO:0000313" key="4">
    <source>
        <dbReference type="Proteomes" id="UP000295058"/>
    </source>
</evidence>
<gene>
    <name evidence="1" type="ORF">B6S09_08845</name>
    <name evidence="2" type="ORF">LY04_01718</name>
</gene>
<organism evidence="1 3">
    <name type="scientific">Oceanimonas baumannii</name>
    <dbReference type="NCBI Taxonomy" id="129578"/>
    <lineage>
        <taxon>Bacteria</taxon>
        <taxon>Pseudomonadati</taxon>
        <taxon>Pseudomonadota</taxon>
        <taxon>Gammaproteobacteria</taxon>
        <taxon>Aeromonadales</taxon>
        <taxon>Aeromonadaceae</taxon>
        <taxon>Oceanimonas</taxon>
    </lineage>
</organism>
<accession>A0A235CJL0</accession>
<dbReference type="EMBL" id="NQJF01000006">
    <property type="protein sequence ID" value="OYD24720.1"/>
    <property type="molecule type" value="Genomic_DNA"/>
</dbReference>
<evidence type="ECO:0000313" key="2">
    <source>
        <dbReference type="EMBL" id="TDW59467.1"/>
    </source>
</evidence>